<dbReference type="InterPro" id="IPR027329">
    <property type="entry name" value="TPX2_C"/>
</dbReference>
<feature type="compositionally biased region" description="Polar residues" evidence="6">
    <location>
        <begin position="369"/>
        <end position="384"/>
    </location>
</feature>
<keyword evidence="9" id="KW-1185">Reference proteome</keyword>
<dbReference type="GO" id="GO:0005874">
    <property type="term" value="C:microtubule"/>
    <property type="evidence" value="ECO:0007669"/>
    <property type="project" value="UniProtKB-KW"/>
</dbReference>
<dbReference type="Pfam" id="PF06886">
    <property type="entry name" value="TPX2"/>
    <property type="match status" value="1"/>
</dbReference>
<evidence type="ECO:0000256" key="5">
    <source>
        <dbReference type="ARBA" id="ARBA00023212"/>
    </source>
</evidence>
<keyword evidence="3" id="KW-0963">Cytoplasm</keyword>
<evidence type="ECO:0000256" key="1">
    <source>
        <dbReference type="ARBA" id="ARBA00004245"/>
    </source>
</evidence>
<dbReference type="PANTHER" id="PTHR31358:SF29">
    <property type="entry name" value="PROTEIN WVD2-LIKE 5-RELATED"/>
    <property type="match status" value="1"/>
</dbReference>
<feature type="region of interest" description="Disordered" evidence="6">
    <location>
        <begin position="175"/>
        <end position="260"/>
    </location>
</feature>
<feature type="compositionally biased region" description="Polar residues" evidence="6">
    <location>
        <begin position="396"/>
        <end position="405"/>
    </location>
</feature>
<evidence type="ECO:0000313" key="8">
    <source>
        <dbReference type="EMBL" id="GMH07020.1"/>
    </source>
</evidence>
<comment type="similarity">
    <text evidence="2">Belongs to the TPX2 family.</text>
</comment>
<dbReference type="AlphaFoldDB" id="A0AAD3XJT1"/>
<dbReference type="PANTHER" id="PTHR31358">
    <property type="entry name" value="PROTEIN WVD2-LIKE 4"/>
    <property type="match status" value="1"/>
</dbReference>
<accession>A0AAD3XJT1</accession>
<proteinExistence type="inferred from homology"/>
<evidence type="ECO:0000256" key="4">
    <source>
        <dbReference type="ARBA" id="ARBA00022701"/>
    </source>
</evidence>
<feature type="domain" description="TPX2 C-terminal" evidence="7">
    <location>
        <begin position="261"/>
        <end position="336"/>
    </location>
</feature>
<comment type="subcellular location">
    <subcellularLocation>
        <location evidence="1">Cytoplasm</location>
        <location evidence="1">Cytoskeleton</location>
    </subcellularLocation>
</comment>
<evidence type="ECO:0000259" key="7">
    <source>
        <dbReference type="Pfam" id="PF06886"/>
    </source>
</evidence>
<evidence type="ECO:0000256" key="3">
    <source>
        <dbReference type="ARBA" id="ARBA00022490"/>
    </source>
</evidence>
<keyword evidence="5" id="KW-0206">Cytoskeleton</keyword>
<dbReference type="Proteomes" id="UP001279734">
    <property type="component" value="Unassembled WGS sequence"/>
</dbReference>
<keyword evidence="4" id="KW-0493">Microtubule</keyword>
<evidence type="ECO:0000313" key="9">
    <source>
        <dbReference type="Proteomes" id="UP001279734"/>
    </source>
</evidence>
<sequence>MYKSFTNVSFYVGLSDQLASLCFTWRFDCRLIDILMDANNIIAASEIEVGFLNGVHDKNPFQEEETVVRKVVGGMEVDGPNVSSETLDGSNNSGVTDPAISEVVENSSIHEKINCLPASDANEVESKETDQLKNSETQKSQGKGKIVKISNSKISAATWVKKSSNAREVKLNSNGTLSANLRPKQTVAKSKSFTDDNIVNSDPHKTAETTSSTSTSHKSKLPTKSATASSTDNGAESEVPVSPAAADAKSHRVGKHPFQGFSFRCDERAERRKEFYSNLEVKIHAKEVEKSNQQAKCKETQEAEIKLFRKSLTFKATPMPTFYQEPAPPKVELKKIPPTRPISPKLGRKKNPPTTDAEAGSLDERVSQKNKQQPAKGPSTSNSRRPQRRSLPTMPSDKTTIPGSSDSRRPAKGPSTSNSRMPQRRSLPTLPSDKTTLPDPADEDAPHSREQESFVSFVLKEDSVPFAEPRLTLPPTLEEESIISVEQ</sequence>
<dbReference type="EMBL" id="BSYO01000007">
    <property type="protein sequence ID" value="GMH07020.1"/>
    <property type="molecule type" value="Genomic_DNA"/>
</dbReference>
<comment type="caution">
    <text evidence="8">The sequence shown here is derived from an EMBL/GenBank/DDBJ whole genome shotgun (WGS) entry which is preliminary data.</text>
</comment>
<feature type="compositionally biased region" description="Polar residues" evidence="6">
    <location>
        <begin position="187"/>
        <end position="200"/>
    </location>
</feature>
<feature type="region of interest" description="Disordered" evidence="6">
    <location>
        <begin position="315"/>
        <end position="487"/>
    </location>
</feature>
<feature type="region of interest" description="Disordered" evidence="6">
    <location>
        <begin position="118"/>
        <end position="147"/>
    </location>
</feature>
<dbReference type="InterPro" id="IPR044833">
    <property type="entry name" value="WDL5/6"/>
</dbReference>
<organism evidence="8 9">
    <name type="scientific">Nepenthes gracilis</name>
    <name type="common">Slender pitcher plant</name>
    <dbReference type="NCBI Taxonomy" id="150966"/>
    <lineage>
        <taxon>Eukaryota</taxon>
        <taxon>Viridiplantae</taxon>
        <taxon>Streptophyta</taxon>
        <taxon>Embryophyta</taxon>
        <taxon>Tracheophyta</taxon>
        <taxon>Spermatophyta</taxon>
        <taxon>Magnoliopsida</taxon>
        <taxon>eudicotyledons</taxon>
        <taxon>Gunneridae</taxon>
        <taxon>Pentapetalae</taxon>
        <taxon>Caryophyllales</taxon>
        <taxon>Nepenthaceae</taxon>
        <taxon>Nepenthes</taxon>
    </lineage>
</organism>
<protein>
    <recommendedName>
        <fullName evidence="7">TPX2 C-terminal domain-containing protein</fullName>
    </recommendedName>
</protein>
<evidence type="ECO:0000256" key="2">
    <source>
        <dbReference type="ARBA" id="ARBA00005885"/>
    </source>
</evidence>
<gene>
    <name evidence="8" type="ORF">Nepgr_008860</name>
</gene>
<reference evidence="8" key="1">
    <citation type="submission" date="2023-05" db="EMBL/GenBank/DDBJ databases">
        <title>Nepenthes gracilis genome sequencing.</title>
        <authorList>
            <person name="Fukushima K."/>
        </authorList>
    </citation>
    <scope>NUCLEOTIDE SEQUENCE</scope>
    <source>
        <strain evidence="8">SING2019-196</strain>
    </source>
</reference>
<name>A0AAD3XJT1_NEPGR</name>
<evidence type="ECO:0000256" key="6">
    <source>
        <dbReference type="SAM" id="MobiDB-lite"/>
    </source>
</evidence>
<dbReference type="GO" id="GO:0008017">
    <property type="term" value="F:microtubule binding"/>
    <property type="evidence" value="ECO:0007669"/>
    <property type="project" value="InterPro"/>
</dbReference>
<feature type="compositionally biased region" description="Basic and acidic residues" evidence="6">
    <location>
        <begin position="124"/>
        <end position="133"/>
    </location>
</feature>